<gene>
    <name evidence="2" type="ORF">G7071_06140</name>
</gene>
<feature type="chain" id="PRO_5026152605" description="Type VII secretion-associated protein" evidence="1">
    <location>
        <begin position="25"/>
        <end position="208"/>
    </location>
</feature>
<feature type="signal peptide" evidence="1">
    <location>
        <begin position="1"/>
        <end position="24"/>
    </location>
</feature>
<protein>
    <recommendedName>
        <fullName evidence="4">Type VII secretion-associated protein</fullName>
    </recommendedName>
</protein>
<organism evidence="2 3">
    <name type="scientific">Nocardioides piscis</name>
    <dbReference type="NCBI Taxonomy" id="2714938"/>
    <lineage>
        <taxon>Bacteria</taxon>
        <taxon>Bacillati</taxon>
        <taxon>Actinomycetota</taxon>
        <taxon>Actinomycetes</taxon>
        <taxon>Propionibacteriales</taxon>
        <taxon>Nocardioidaceae</taxon>
        <taxon>Nocardioides</taxon>
    </lineage>
</organism>
<sequence>MEWRGLVGVAVLLAVGIAGGVAVAASVEDDPDTAGDPTPVVAVDPSVPSVPVPLQEDPTTPPMPTRLAMTDVSVGSGKNEFTFPVPVEWQRSEPSSNEVKYKPAGHPANTYVLRVEQVESQDQTIPDIVAAQVDELKRDEEQVDYVQTHDSIRASYVHDGYRRFTITYWLDLSRSGKAEAEIAVTGREVDVPGMEKLVLRVIRGIRNG</sequence>
<dbReference type="Proteomes" id="UP000502035">
    <property type="component" value="Chromosome"/>
</dbReference>
<accession>A0A6G7YEK1</accession>
<name>A0A6G7YEK1_9ACTN</name>
<keyword evidence="1" id="KW-0732">Signal</keyword>
<dbReference type="RefSeq" id="WP_166316214.1">
    <property type="nucleotide sequence ID" value="NZ_CP049866.1"/>
</dbReference>
<evidence type="ECO:0000256" key="1">
    <source>
        <dbReference type="SAM" id="SignalP"/>
    </source>
</evidence>
<evidence type="ECO:0000313" key="3">
    <source>
        <dbReference type="Proteomes" id="UP000502035"/>
    </source>
</evidence>
<evidence type="ECO:0000313" key="2">
    <source>
        <dbReference type="EMBL" id="QIK75068.1"/>
    </source>
</evidence>
<reference evidence="2 3" key="1">
    <citation type="submission" date="2020-03" db="EMBL/GenBank/DDBJ databases">
        <title>Nocardioides sp. nov., isolated from fish.</title>
        <authorList>
            <person name="Hyun D.-W."/>
            <person name="Bae J.-W."/>
        </authorList>
    </citation>
    <scope>NUCLEOTIDE SEQUENCE [LARGE SCALE GENOMIC DNA]</scope>
    <source>
        <strain evidence="2 3">HDW12A</strain>
    </source>
</reference>
<evidence type="ECO:0008006" key="4">
    <source>
        <dbReference type="Google" id="ProtNLM"/>
    </source>
</evidence>
<dbReference type="AlphaFoldDB" id="A0A6G7YEK1"/>
<dbReference type="EMBL" id="CP049866">
    <property type="protein sequence ID" value="QIK75068.1"/>
    <property type="molecule type" value="Genomic_DNA"/>
</dbReference>
<keyword evidence="3" id="KW-1185">Reference proteome</keyword>
<proteinExistence type="predicted"/>
<dbReference type="KEGG" id="npi:G7071_06140"/>